<evidence type="ECO:0000256" key="3">
    <source>
        <dbReference type="ARBA" id="ARBA00022833"/>
    </source>
</evidence>
<keyword evidence="8" id="KW-1185">Reference proteome</keyword>
<dbReference type="PANTHER" id="PTHR43102">
    <property type="entry name" value="SLR1143 PROTEIN"/>
    <property type="match status" value="1"/>
</dbReference>
<evidence type="ECO:0000256" key="2">
    <source>
        <dbReference type="ARBA" id="ARBA00022771"/>
    </source>
</evidence>
<dbReference type="PANTHER" id="PTHR43102:SF2">
    <property type="entry name" value="GAF DOMAIN-CONTAINING PROTEIN"/>
    <property type="match status" value="1"/>
</dbReference>
<keyword evidence="1" id="KW-0479">Metal-binding</keyword>
<sequence length="653" mass="73031">MTVAMGTESFSEDDGYHANWITLRAFTKLGRLDGQRDFTMVSYQDVFERNDISDRLLRKGRHIARDLDRQNFITASRLIGVHTFSSMNFKDIPELPRSSKTDRLHFRNSGIVVEEMEEELACGPMVRVNLLLSLMPSKLVLKELTQSPRLRVALAKGHKVAKKYRKWLQTLALGVSHLAEAAKPTVTMQHLSTMTWTQGDRCFLCLKMFRTFRKQYHCRFCGESVCGSCSSFVDMSLFNVSYESSGSSSSIIVGRCKLNLPATVDGSGRSDNSSHNASVDSTEEYLDIRGCNTCASELQMNLAIRDQCQDARMPTHYGSSNIFSQLANGCPINMGRENKFNQSFGYSSISSSPQSYPGFGNDFERDGTVSRQTGNYYQQNQQYAGQKMSLSSITSSSLSGFPNDERAQLALDTSTSLTEAVGNERLHMSFDRIPTCDLASDASLNEFLAGNSDILLLNESMFHGESATQVPSMMAIIDDSEYMDLTYNLTCRPACRNIRASYATTAATNEESNCSRFNYAGMTLQETQTAEQYVRATNATNTLRMNGRLPLTPLQPKHDPDYKQSSANVSHMVYRTTRQRRLSSSQSHKSSHSSESVRSDLIHLNDPIQAPVTQSNGFVVFSGSRQAENLNHEESDMILLNSEADNKKQSFER</sequence>
<evidence type="ECO:0000259" key="6">
    <source>
        <dbReference type="PROSITE" id="PS50178"/>
    </source>
</evidence>
<keyword evidence="2 4" id="KW-0863">Zinc-finger</keyword>
<dbReference type="Gene3D" id="3.30.40.10">
    <property type="entry name" value="Zinc/RING finger domain, C3HC4 (zinc finger)"/>
    <property type="match status" value="1"/>
</dbReference>
<proteinExistence type="predicted"/>
<evidence type="ECO:0000313" key="8">
    <source>
        <dbReference type="Proteomes" id="UP001158986"/>
    </source>
</evidence>
<comment type="caution">
    <text evidence="7">The sequence shown here is derived from an EMBL/GenBank/DDBJ whole genome shotgun (WGS) entry which is preliminary data.</text>
</comment>
<dbReference type="EMBL" id="CAKLCB010000152">
    <property type="protein sequence ID" value="CAH0516069.1"/>
    <property type="molecule type" value="Genomic_DNA"/>
</dbReference>
<dbReference type="SUPFAM" id="SSF57903">
    <property type="entry name" value="FYVE/PHD zinc finger"/>
    <property type="match status" value="1"/>
</dbReference>
<protein>
    <recommendedName>
        <fullName evidence="6">FYVE-type domain-containing protein</fullName>
    </recommendedName>
</protein>
<name>A0ABN8CVG3_9STRA</name>
<dbReference type="InterPro" id="IPR013083">
    <property type="entry name" value="Znf_RING/FYVE/PHD"/>
</dbReference>
<gene>
    <name evidence="7" type="ORF">PBS001_LOCUS2755</name>
</gene>
<evidence type="ECO:0000256" key="4">
    <source>
        <dbReference type="PROSITE-ProRule" id="PRU00091"/>
    </source>
</evidence>
<evidence type="ECO:0000256" key="5">
    <source>
        <dbReference type="SAM" id="MobiDB-lite"/>
    </source>
</evidence>
<organism evidence="7 8">
    <name type="scientific">Peronospora belbahrii</name>
    <dbReference type="NCBI Taxonomy" id="622444"/>
    <lineage>
        <taxon>Eukaryota</taxon>
        <taxon>Sar</taxon>
        <taxon>Stramenopiles</taxon>
        <taxon>Oomycota</taxon>
        <taxon>Peronosporomycetes</taxon>
        <taxon>Peronosporales</taxon>
        <taxon>Peronosporaceae</taxon>
        <taxon>Peronospora</taxon>
    </lineage>
</organism>
<feature type="compositionally biased region" description="Low complexity" evidence="5">
    <location>
        <begin position="582"/>
        <end position="594"/>
    </location>
</feature>
<feature type="region of interest" description="Disordered" evidence="5">
    <location>
        <begin position="539"/>
        <end position="598"/>
    </location>
</feature>
<keyword evidence="3" id="KW-0862">Zinc</keyword>
<accession>A0ABN8CVG3</accession>
<evidence type="ECO:0000256" key="1">
    <source>
        <dbReference type="ARBA" id="ARBA00022723"/>
    </source>
</evidence>
<reference evidence="7 8" key="1">
    <citation type="submission" date="2021-11" db="EMBL/GenBank/DDBJ databases">
        <authorList>
            <person name="Islam A."/>
            <person name="Islam S."/>
            <person name="Flora M.S."/>
            <person name="Rahman M."/>
            <person name="Ziaur R.M."/>
            <person name="Epstein J.H."/>
            <person name="Hassan M."/>
            <person name="Klassen M."/>
            <person name="Woodard K."/>
            <person name="Webb A."/>
            <person name="Webby R.J."/>
            <person name="El Zowalaty M.E."/>
        </authorList>
    </citation>
    <scope>NUCLEOTIDE SEQUENCE [LARGE SCALE GENOMIC DNA]</scope>
    <source>
        <strain evidence="7">Pbs1</strain>
    </source>
</reference>
<evidence type="ECO:0000313" key="7">
    <source>
        <dbReference type="EMBL" id="CAH0516069.1"/>
    </source>
</evidence>
<dbReference type="InterPro" id="IPR017455">
    <property type="entry name" value="Znf_FYVE-rel"/>
</dbReference>
<dbReference type="InterPro" id="IPR011011">
    <property type="entry name" value="Znf_FYVE_PHD"/>
</dbReference>
<dbReference type="Proteomes" id="UP001158986">
    <property type="component" value="Unassembled WGS sequence"/>
</dbReference>
<dbReference type="PROSITE" id="PS50178">
    <property type="entry name" value="ZF_FYVE"/>
    <property type="match status" value="1"/>
</dbReference>
<feature type="domain" description="FYVE-type" evidence="6">
    <location>
        <begin position="196"/>
        <end position="299"/>
    </location>
</feature>